<feature type="compositionally biased region" description="Low complexity" evidence="1">
    <location>
        <begin position="49"/>
        <end position="70"/>
    </location>
</feature>
<gene>
    <name evidence="2" type="ORF">DCHRY22_LOCUS2138</name>
</gene>
<evidence type="ECO:0000313" key="3">
    <source>
        <dbReference type="Proteomes" id="UP000789524"/>
    </source>
</evidence>
<evidence type="ECO:0000313" key="2">
    <source>
        <dbReference type="EMBL" id="CAG9560476.1"/>
    </source>
</evidence>
<dbReference type="EMBL" id="CAKASE010000045">
    <property type="protein sequence ID" value="CAG9560476.1"/>
    <property type="molecule type" value="Genomic_DNA"/>
</dbReference>
<comment type="caution">
    <text evidence="2">The sequence shown here is derived from an EMBL/GenBank/DDBJ whole genome shotgun (WGS) entry which is preliminary data.</text>
</comment>
<accession>A0A8J2QGD3</accession>
<name>A0A8J2QGD3_9NEOP</name>
<reference evidence="2" key="1">
    <citation type="submission" date="2021-09" db="EMBL/GenBank/DDBJ databases">
        <authorList>
            <person name="Martin H S."/>
        </authorList>
    </citation>
    <scope>NUCLEOTIDE SEQUENCE</scope>
</reference>
<feature type="region of interest" description="Disordered" evidence="1">
    <location>
        <begin position="45"/>
        <end position="95"/>
    </location>
</feature>
<proteinExistence type="predicted"/>
<dbReference type="OrthoDB" id="7424113at2759"/>
<keyword evidence="3" id="KW-1185">Reference proteome</keyword>
<dbReference type="Proteomes" id="UP000789524">
    <property type="component" value="Unassembled WGS sequence"/>
</dbReference>
<protein>
    <submittedName>
        <fullName evidence="2">(African queen) hypothetical protein</fullName>
    </submittedName>
</protein>
<sequence>MITYIAISLNRRQNKADGATSTTFIKHSTLCRGNLVARSPVWKPREASGEAGAAVGLSAAAPAPAPTTLPRSQRPVPRAPHLSASRKSLAPDHRH</sequence>
<evidence type="ECO:0000256" key="1">
    <source>
        <dbReference type="SAM" id="MobiDB-lite"/>
    </source>
</evidence>
<organism evidence="2 3">
    <name type="scientific">Danaus chrysippus</name>
    <name type="common">African queen</name>
    <dbReference type="NCBI Taxonomy" id="151541"/>
    <lineage>
        <taxon>Eukaryota</taxon>
        <taxon>Metazoa</taxon>
        <taxon>Ecdysozoa</taxon>
        <taxon>Arthropoda</taxon>
        <taxon>Hexapoda</taxon>
        <taxon>Insecta</taxon>
        <taxon>Pterygota</taxon>
        <taxon>Neoptera</taxon>
        <taxon>Endopterygota</taxon>
        <taxon>Lepidoptera</taxon>
        <taxon>Glossata</taxon>
        <taxon>Ditrysia</taxon>
        <taxon>Papilionoidea</taxon>
        <taxon>Nymphalidae</taxon>
        <taxon>Danainae</taxon>
        <taxon>Danaini</taxon>
        <taxon>Danaina</taxon>
        <taxon>Danaus</taxon>
        <taxon>Anosia</taxon>
    </lineage>
</organism>
<dbReference type="AlphaFoldDB" id="A0A8J2QGD3"/>